<sequence>MDKKFEVLVDSAIEKFTMVGVDVKGVLVCDKSGLILTSKDISISPGPVACLAELAATLSGRRTTVCLEHNENQVLIHQTDKAVVAVYTNNAA</sequence>
<comment type="caution">
    <text evidence="5">The sequence shown here is derived from an EMBL/GenBank/DDBJ whole genome shotgun (WGS) entry which is preliminary data.</text>
</comment>
<protein>
    <recommendedName>
        <fullName evidence="7">Late endosomal/lysosomal adaptor and MAPK and MTOR activator 5</fullName>
    </recommendedName>
</protein>
<dbReference type="AlphaFoldDB" id="A0A815P5W3"/>
<keyword evidence="6" id="KW-1185">Reference proteome</keyword>
<dbReference type="Proteomes" id="UP000663864">
    <property type="component" value="Unassembled WGS sequence"/>
</dbReference>
<dbReference type="Proteomes" id="UP000663882">
    <property type="component" value="Unassembled WGS sequence"/>
</dbReference>
<proteinExistence type="predicted"/>
<dbReference type="Gene3D" id="3.30.450.30">
    <property type="entry name" value="Dynein light chain 2a, cytoplasmic"/>
    <property type="match status" value="1"/>
</dbReference>
<dbReference type="Proteomes" id="UP000663870">
    <property type="component" value="Unassembled WGS sequence"/>
</dbReference>
<dbReference type="InterPro" id="IPR024135">
    <property type="entry name" value="LAMTOR5"/>
</dbReference>
<evidence type="ECO:0000313" key="2">
    <source>
        <dbReference type="EMBL" id="CAF1082027.1"/>
    </source>
</evidence>
<dbReference type="EMBL" id="CAJNOL010001972">
    <property type="protein sequence ID" value="CAF1444559.1"/>
    <property type="molecule type" value="Genomic_DNA"/>
</dbReference>
<dbReference type="GO" id="GO:0071986">
    <property type="term" value="C:Ragulator complex"/>
    <property type="evidence" value="ECO:0007669"/>
    <property type="project" value="InterPro"/>
</dbReference>
<reference evidence="5" key="1">
    <citation type="submission" date="2021-02" db="EMBL/GenBank/DDBJ databases">
        <authorList>
            <person name="Nowell W R."/>
        </authorList>
    </citation>
    <scope>NUCLEOTIDE SEQUENCE</scope>
</reference>
<dbReference type="EMBL" id="CAJNOU010001564">
    <property type="protein sequence ID" value="CAF1222781.1"/>
    <property type="molecule type" value="Genomic_DNA"/>
</dbReference>
<evidence type="ECO:0000313" key="4">
    <source>
        <dbReference type="EMBL" id="CAF1222781.1"/>
    </source>
</evidence>
<evidence type="ECO:0000313" key="5">
    <source>
        <dbReference type="EMBL" id="CAF1444559.1"/>
    </source>
</evidence>
<dbReference type="Proteomes" id="UP000663889">
    <property type="component" value="Unassembled WGS sequence"/>
</dbReference>
<evidence type="ECO:0008006" key="7">
    <source>
        <dbReference type="Google" id="ProtNLM"/>
    </source>
</evidence>
<evidence type="ECO:0000313" key="1">
    <source>
        <dbReference type="EMBL" id="CAF0771122.1"/>
    </source>
</evidence>
<dbReference type="Pfam" id="PF16672">
    <property type="entry name" value="LAMTOR5"/>
    <property type="match status" value="1"/>
</dbReference>
<evidence type="ECO:0000313" key="6">
    <source>
        <dbReference type="Proteomes" id="UP000663870"/>
    </source>
</evidence>
<dbReference type="EMBL" id="CAJNOH010000022">
    <property type="protein sequence ID" value="CAF0771122.1"/>
    <property type="molecule type" value="Genomic_DNA"/>
</dbReference>
<gene>
    <name evidence="5" type="ORF">JXQ802_LOCUS37211</name>
    <name evidence="1" type="ORF">PYM288_LOCUS3113</name>
    <name evidence="3" type="ORF">RFH988_LOCUS21024</name>
    <name evidence="4" type="ORF">SEV965_LOCUS22276</name>
    <name evidence="2" type="ORF">ZHD862_LOCUS16637</name>
</gene>
<dbReference type="EMBL" id="CAJNOO010001318">
    <property type="protein sequence ID" value="CAF1134055.1"/>
    <property type="molecule type" value="Genomic_DNA"/>
</dbReference>
<dbReference type="EMBL" id="CAJNOT010000793">
    <property type="protein sequence ID" value="CAF1082027.1"/>
    <property type="molecule type" value="Genomic_DNA"/>
</dbReference>
<evidence type="ECO:0000313" key="3">
    <source>
        <dbReference type="EMBL" id="CAF1134055.1"/>
    </source>
</evidence>
<name>A0A815P5W3_9BILA</name>
<organism evidence="5 6">
    <name type="scientific">Rotaria sordida</name>
    <dbReference type="NCBI Taxonomy" id="392033"/>
    <lineage>
        <taxon>Eukaryota</taxon>
        <taxon>Metazoa</taxon>
        <taxon>Spiralia</taxon>
        <taxon>Gnathifera</taxon>
        <taxon>Rotifera</taxon>
        <taxon>Eurotatoria</taxon>
        <taxon>Bdelloidea</taxon>
        <taxon>Philodinida</taxon>
        <taxon>Philodinidae</taxon>
        <taxon>Rotaria</taxon>
    </lineage>
</organism>
<dbReference type="Proteomes" id="UP000663854">
    <property type="component" value="Unassembled WGS sequence"/>
</dbReference>
<dbReference type="OrthoDB" id="10018203at2759"/>
<accession>A0A815P5W3</accession>
<dbReference type="GO" id="GO:0043066">
    <property type="term" value="P:negative regulation of apoptotic process"/>
    <property type="evidence" value="ECO:0007669"/>
    <property type="project" value="InterPro"/>
</dbReference>